<dbReference type="RefSeq" id="XP_008729829.1">
    <property type="nucleotide sequence ID" value="XM_008731607.1"/>
</dbReference>
<protein>
    <recommendedName>
        <fullName evidence="4">RING-type domain-containing protein</fullName>
    </recommendedName>
</protein>
<accession>V9D3U8</accession>
<dbReference type="EMBL" id="KB822707">
    <property type="protein sequence ID" value="ETI20948.1"/>
    <property type="molecule type" value="Genomic_DNA"/>
</dbReference>
<feature type="non-terminal residue" evidence="2">
    <location>
        <position position="101"/>
    </location>
</feature>
<dbReference type="GO" id="GO:0007131">
    <property type="term" value="P:reciprocal meiotic recombination"/>
    <property type="evidence" value="ECO:0007669"/>
    <property type="project" value="InterPro"/>
</dbReference>
<organism evidence="2 3">
    <name type="scientific">Cladophialophora carrionii CBS 160.54</name>
    <dbReference type="NCBI Taxonomy" id="1279043"/>
    <lineage>
        <taxon>Eukaryota</taxon>
        <taxon>Fungi</taxon>
        <taxon>Dikarya</taxon>
        <taxon>Ascomycota</taxon>
        <taxon>Pezizomycotina</taxon>
        <taxon>Eurotiomycetes</taxon>
        <taxon>Chaetothyriomycetidae</taxon>
        <taxon>Chaetothyriales</taxon>
        <taxon>Herpotrichiellaceae</taxon>
        <taxon>Cladophialophora</taxon>
    </lineage>
</organism>
<dbReference type="AlphaFoldDB" id="V9D3U8"/>
<keyword evidence="1" id="KW-0732">Signal</keyword>
<dbReference type="GO" id="GO:0061630">
    <property type="term" value="F:ubiquitin protein ligase activity"/>
    <property type="evidence" value="ECO:0007669"/>
    <property type="project" value="InterPro"/>
</dbReference>
<feature type="signal peptide" evidence="1">
    <location>
        <begin position="1"/>
        <end position="22"/>
    </location>
</feature>
<dbReference type="PANTHER" id="PTHR14305:SF0">
    <property type="entry name" value="E3 UBIQUITIN-PROTEIN LIGASE CCNB1IP1"/>
    <property type="match status" value="1"/>
</dbReference>
<dbReference type="PANTHER" id="PTHR14305">
    <property type="entry name" value="E3 UBIQUITIN-PROTEIN LIGASE CCNB1IP1"/>
    <property type="match status" value="1"/>
</dbReference>
<evidence type="ECO:0000313" key="3">
    <source>
        <dbReference type="Proteomes" id="UP000030678"/>
    </source>
</evidence>
<proteinExistence type="predicted"/>
<dbReference type="Proteomes" id="UP000030678">
    <property type="component" value="Unassembled WGS sequence"/>
</dbReference>
<dbReference type="InterPro" id="IPR042448">
    <property type="entry name" value="CCNB1IP1"/>
</dbReference>
<sequence>CHCHHLRASSLPCLTGLYLTTARHVFCTDCADKTGLTGTPQEQRQCPNCEADLRHSHDVVRNLLRPPDDYKASVLAGLDPATIIECAQKALTFWTYQNAQE</sequence>
<dbReference type="OrthoDB" id="441210at2759"/>
<feature type="non-terminal residue" evidence="2">
    <location>
        <position position="1"/>
    </location>
</feature>
<feature type="chain" id="PRO_5004772812" description="RING-type domain-containing protein" evidence="1">
    <location>
        <begin position="23"/>
        <end position="101"/>
    </location>
</feature>
<dbReference type="GO" id="GO:0000795">
    <property type="term" value="C:synaptonemal complex"/>
    <property type="evidence" value="ECO:0007669"/>
    <property type="project" value="InterPro"/>
</dbReference>
<dbReference type="VEuPathDB" id="FungiDB:G647_07291"/>
<evidence type="ECO:0000313" key="2">
    <source>
        <dbReference type="EMBL" id="ETI20948.1"/>
    </source>
</evidence>
<gene>
    <name evidence="2" type="ORF">G647_07291</name>
</gene>
<evidence type="ECO:0008006" key="4">
    <source>
        <dbReference type="Google" id="ProtNLM"/>
    </source>
</evidence>
<name>V9D3U8_9EURO</name>
<evidence type="ECO:0000256" key="1">
    <source>
        <dbReference type="SAM" id="SignalP"/>
    </source>
</evidence>
<reference evidence="2 3" key="1">
    <citation type="submission" date="2013-03" db="EMBL/GenBank/DDBJ databases">
        <title>The Genome Sequence of Cladophialophora carrionii CBS 160.54.</title>
        <authorList>
            <consortium name="The Broad Institute Genomics Platform"/>
            <person name="Cuomo C."/>
            <person name="de Hoog S."/>
            <person name="Gorbushina A."/>
            <person name="Walker B."/>
            <person name="Young S.K."/>
            <person name="Zeng Q."/>
            <person name="Gargeya S."/>
            <person name="Fitzgerald M."/>
            <person name="Haas B."/>
            <person name="Abouelleil A."/>
            <person name="Allen A.W."/>
            <person name="Alvarado L."/>
            <person name="Arachchi H.M."/>
            <person name="Berlin A.M."/>
            <person name="Chapman S.B."/>
            <person name="Gainer-Dewar J."/>
            <person name="Goldberg J."/>
            <person name="Griggs A."/>
            <person name="Gujja S."/>
            <person name="Hansen M."/>
            <person name="Howarth C."/>
            <person name="Imamovic A."/>
            <person name="Ireland A."/>
            <person name="Larimer J."/>
            <person name="McCowan C."/>
            <person name="Murphy C."/>
            <person name="Pearson M."/>
            <person name="Poon T.W."/>
            <person name="Priest M."/>
            <person name="Roberts A."/>
            <person name="Saif S."/>
            <person name="Shea T."/>
            <person name="Sisk P."/>
            <person name="Sykes S."/>
            <person name="Wortman J."/>
            <person name="Nusbaum C."/>
            <person name="Birren B."/>
        </authorList>
    </citation>
    <scope>NUCLEOTIDE SEQUENCE [LARGE SCALE GENOMIC DNA]</scope>
    <source>
        <strain evidence="2 3">CBS 160.54</strain>
    </source>
</reference>
<dbReference type="HOGENOM" id="CLU_2298266_0_0_1"/>
<dbReference type="GeneID" id="19985784"/>